<keyword evidence="1" id="KW-1133">Transmembrane helix</keyword>
<feature type="transmembrane region" description="Helical" evidence="1">
    <location>
        <begin position="227"/>
        <end position="247"/>
    </location>
</feature>
<feature type="domain" description="DUF6594" evidence="2">
    <location>
        <begin position="46"/>
        <end position="291"/>
    </location>
</feature>
<evidence type="ECO:0000313" key="4">
    <source>
        <dbReference type="Proteomes" id="UP000258309"/>
    </source>
</evidence>
<evidence type="ECO:0000256" key="1">
    <source>
        <dbReference type="SAM" id="Phobius"/>
    </source>
</evidence>
<dbReference type="AlphaFoldDB" id="A0A3E2H1D5"/>
<keyword evidence="4" id="KW-1185">Reference proteome</keyword>
<feature type="non-terminal residue" evidence="3">
    <location>
        <position position="1"/>
    </location>
</feature>
<organism evidence="3 4">
    <name type="scientific">Scytalidium lignicola</name>
    <name type="common">Hyphomycete</name>
    <dbReference type="NCBI Taxonomy" id="5539"/>
    <lineage>
        <taxon>Eukaryota</taxon>
        <taxon>Fungi</taxon>
        <taxon>Dikarya</taxon>
        <taxon>Ascomycota</taxon>
        <taxon>Pezizomycotina</taxon>
        <taxon>Leotiomycetes</taxon>
        <taxon>Leotiomycetes incertae sedis</taxon>
        <taxon>Scytalidium</taxon>
    </lineage>
</organism>
<dbReference type="Pfam" id="PF20237">
    <property type="entry name" value="DUF6594"/>
    <property type="match status" value="1"/>
</dbReference>
<gene>
    <name evidence="3" type="ORF">B7463_g9548</name>
</gene>
<evidence type="ECO:0000259" key="2">
    <source>
        <dbReference type="Pfam" id="PF20237"/>
    </source>
</evidence>
<dbReference type="STRING" id="5539.A0A3E2H1D5"/>
<feature type="transmembrane region" description="Helical" evidence="1">
    <location>
        <begin position="254"/>
        <end position="272"/>
    </location>
</feature>
<dbReference type="Proteomes" id="UP000258309">
    <property type="component" value="Unassembled WGS sequence"/>
</dbReference>
<keyword evidence="1" id="KW-0472">Membrane</keyword>
<accession>A0A3E2H1D5</accession>
<dbReference type="EMBL" id="NCSJ02000242">
    <property type="protein sequence ID" value="RFU26783.1"/>
    <property type="molecule type" value="Genomic_DNA"/>
</dbReference>
<proteinExistence type="predicted"/>
<comment type="caution">
    <text evidence="3">The sequence shown here is derived from an EMBL/GenBank/DDBJ whole genome shotgun (WGS) entry which is preliminary data.</text>
</comment>
<reference evidence="3 4" key="1">
    <citation type="submission" date="2018-05" db="EMBL/GenBank/DDBJ databases">
        <title>Draft genome sequence of Scytalidium lignicola DSM 105466, a ubiquitous saprotrophic fungus.</title>
        <authorList>
            <person name="Buettner E."/>
            <person name="Gebauer A.M."/>
            <person name="Hofrichter M."/>
            <person name="Liers C."/>
            <person name="Kellner H."/>
        </authorList>
    </citation>
    <scope>NUCLEOTIDE SEQUENCE [LARGE SCALE GENOMIC DNA]</scope>
    <source>
        <strain evidence="3 4">DSM 105466</strain>
    </source>
</reference>
<dbReference type="PANTHER" id="PTHR34502:SF5">
    <property type="entry name" value="DUF6594 DOMAIN-CONTAINING PROTEIN"/>
    <property type="match status" value="1"/>
</dbReference>
<sequence>MAQFTPKSSPNISVEAAMEEGTLENLNNQSPSNSLETHSVRTLEGIARNLELDADYWVFRRFGRLHLLNLLYLQQDLVILEQKLYNHILKDETEDPDNLLPEIQRALSKYDAALAAQAQFNLYRKPESRTIRQMREWASTQKMKQNIRPLLRWLNISGQGSPNLRDLASIATNDKTWGHRFVDSHSHLQNMFAEEIPESRLPPKLLPSAAAMTTIYSEDKVRRAEAVFLHLSFCTFLMLPVVLLSYLESKTWKLVVLAITLFTASVLCVGSLNTPNKSSLALVAGYAAILVVFLSGNVGS</sequence>
<dbReference type="InterPro" id="IPR046529">
    <property type="entry name" value="DUF6594"/>
</dbReference>
<dbReference type="PANTHER" id="PTHR34502">
    <property type="entry name" value="DUF6594 DOMAIN-CONTAINING PROTEIN-RELATED"/>
    <property type="match status" value="1"/>
</dbReference>
<name>A0A3E2H1D5_SCYLI</name>
<dbReference type="OrthoDB" id="3561189at2759"/>
<keyword evidence="1" id="KW-0812">Transmembrane</keyword>
<feature type="non-terminal residue" evidence="3">
    <location>
        <position position="300"/>
    </location>
</feature>
<feature type="transmembrane region" description="Helical" evidence="1">
    <location>
        <begin position="278"/>
        <end position="298"/>
    </location>
</feature>
<protein>
    <recommendedName>
        <fullName evidence="2">DUF6594 domain-containing protein</fullName>
    </recommendedName>
</protein>
<evidence type="ECO:0000313" key="3">
    <source>
        <dbReference type="EMBL" id="RFU26783.1"/>
    </source>
</evidence>